<evidence type="ECO:0000313" key="8">
    <source>
        <dbReference type="EMBL" id="MBM6912822.1"/>
    </source>
</evidence>
<reference evidence="8 9" key="1">
    <citation type="journal article" date="2021" name="Sci. Rep.">
        <title>The distribution of antibiotic resistance genes in chicken gut microbiota commensals.</title>
        <authorList>
            <person name="Juricova H."/>
            <person name="Matiasovicova J."/>
            <person name="Kubasova T."/>
            <person name="Cejkova D."/>
            <person name="Rychlik I."/>
        </authorList>
    </citation>
    <scope>NUCLEOTIDE SEQUENCE [LARGE SCALE GENOMIC DNA]</scope>
    <source>
        <strain evidence="8 9">An537</strain>
    </source>
</reference>
<dbReference type="EC" id="3.4.21.89" evidence="4 6"/>
<dbReference type="NCBIfam" id="TIGR02227">
    <property type="entry name" value="sigpep_I_bact"/>
    <property type="match status" value="1"/>
</dbReference>
<dbReference type="InterPro" id="IPR019758">
    <property type="entry name" value="Pept_S26A_signal_pept_1_CS"/>
</dbReference>
<protein>
    <recommendedName>
        <fullName evidence="4 6">Signal peptidase I</fullName>
        <ecNumber evidence="4 6">3.4.21.89</ecNumber>
    </recommendedName>
</protein>
<dbReference type="InterPro" id="IPR019533">
    <property type="entry name" value="Peptidase_S26"/>
</dbReference>
<dbReference type="PANTHER" id="PTHR43390:SF1">
    <property type="entry name" value="CHLOROPLAST PROCESSING PEPTIDASE"/>
    <property type="match status" value="1"/>
</dbReference>
<evidence type="ECO:0000259" key="7">
    <source>
        <dbReference type="Pfam" id="PF10502"/>
    </source>
</evidence>
<evidence type="ECO:0000313" key="9">
    <source>
        <dbReference type="Proteomes" id="UP000707138"/>
    </source>
</evidence>
<evidence type="ECO:0000256" key="4">
    <source>
        <dbReference type="ARBA" id="ARBA00013208"/>
    </source>
</evidence>
<dbReference type="PROSITE" id="PS00760">
    <property type="entry name" value="SPASE_I_2"/>
    <property type="match status" value="1"/>
</dbReference>
<dbReference type="Gene3D" id="2.10.109.10">
    <property type="entry name" value="Umud Fragment, subunit A"/>
    <property type="match status" value="1"/>
</dbReference>
<comment type="catalytic activity">
    <reaction evidence="1 6">
        <text>Cleavage of hydrophobic, N-terminal signal or leader sequences from secreted and periplasmic proteins.</text>
        <dbReference type="EC" id="3.4.21.89"/>
    </reaction>
</comment>
<evidence type="ECO:0000256" key="3">
    <source>
        <dbReference type="ARBA" id="ARBA00009370"/>
    </source>
</evidence>
<dbReference type="RefSeq" id="WP_028255066.1">
    <property type="nucleotide sequence ID" value="NZ_CAUGKU010000009.1"/>
</dbReference>
<keyword evidence="9" id="KW-1185">Reference proteome</keyword>
<dbReference type="PANTHER" id="PTHR43390">
    <property type="entry name" value="SIGNAL PEPTIDASE I"/>
    <property type="match status" value="1"/>
</dbReference>
<dbReference type="InterPro" id="IPR019757">
    <property type="entry name" value="Pept_S26A_signal_pept_1_Lys-AS"/>
</dbReference>
<keyword evidence="6" id="KW-0645">Protease</keyword>
<evidence type="ECO:0000256" key="2">
    <source>
        <dbReference type="ARBA" id="ARBA00004401"/>
    </source>
</evidence>
<keyword evidence="5 6" id="KW-0378">Hydrolase</keyword>
<feature type="domain" description="Peptidase S26" evidence="7">
    <location>
        <begin position="15"/>
        <end position="193"/>
    </location>
</feature>
<sequence length="200" mass="22760">MEKDKSVGSQILHEIWEWVYAIVIALAVAMVVHIFVGQITRVSGESMENTLHNGDFLVVSKWSHLQNKVPDYGQIVIIDSRVNRPRTWKDDVTDVAGNYVAIFSSKAEQHNAWVKRVIGHPGDVLEFKNGHVWRNGEELEEPYTKDVTMDFSRATPIKVPDNCVFVMGDNRNHSSDSRFIGPVPIDHVLGNVVYDFNLFR</sequence>
<proteinExistence type="inferred from homology"/>
<dbReference type="EMBL" id="JACJLA010000009">
    <property type="protein sequence ID" value="MBM6912822.1"/>
    <property type="molecule type" value="Genomic_DNA"/>
</dbReference>
<comment type="similarity">
    <text evidence="3 6">Belongs to the peptidase S26 family.</text>
</comment>
<name>A0ABS2GHR2_9FIRM</name>
<dbReference type="CDD" id="cd06530">
    <property type="entry name" value="S26_SPase_I"/>
    <property type="match status" value="1"/>
</dbReference>
<comment type="caution">
    <text evidence="8">The sequence shown here is derived from an EMBL/GenBank/DDBJ whole genome shotgun (WGS) entry which is preliminary data.</text>
</comment>
<accession>A0ABS2GHR2</accession>
<keyword evidence="6" id="KW-1133">Transmembrane helix</keyword>
<keyword evidence="6" id="KW-0472">Membrane</keyword>
<organism evidence="8 9">
    <name type="scientific">Veillonella magna</name>
    <dbReference type="NCBI Taxonomy" id="464322"/>
    <lineage>
        <taxon>Bacteria</taxon>
        <taxon>Bacillati</taxon>
        <taxon>Bacillota</taxon>
        <taxon>Negativicutes</taxon>
        <taxon>Veillonellales</taxon>
        <taxon>Veillonellaceae</taxon>
        <taxon>Veillonella</taxon>
    </lineage>
</organism>
<dbReference type="InterPro" id="IPR000223">
    <property type="entry name" value="Pept_S26A_signal_pept_1"/>
</dbReference>
<gene>
    <name evidence="8" type="primary">lepB</name>
    <name evidence="8" type="ORF">H6A01_05740</name>
</gene>
<keyword evidence="6" id="KW-0812">Transmembrane</keyword>
<dbReference type="InterPro" id="IPR036286">
    <property type="entry name" value="LexA/Signal_pep-like_sf"/>
</dbReference>
<dbReference type="GO" id="GO:0009003">
    <property type="term" value="F:signal peptidase activity"/>
    <property type="evidence" value="ECO:0007669"/>
    <property type="project" value="UniProtKB-EC"/>
</dbReference>
<dbReference type="PROSITE" id="PS00761">
    <property type="entry name" value="SPASE_I_3"/>
    <property type="match status" value="1"/>
</dbReference>
<evidence type="ECO:0000256" key="5">
    <source>
        <dbReference type="ARBA" id="ARBA00022801"/>
    </source>
</evidence>
<dbReference type="Proteomes" id="UP000707138">
    <property type="component" value="Unassembled WGS sequence"/>
</dbReference>
<dbReference type="SUPFAM" id="SSF51306">
    <property type="entry name" value="LexA/Signal peptidase"/>
    <property type="match status" value="1"/>
</dbReference>
<comment type="subcellular location">
    <subcellularLocation>
        <location evidence="2">Cell membrane</location>
        <topology evidence="2">Single-pass type II membrane protein</topology>
    </subcellularLocation>
    <subcellularLocation>
        <location evidence="6">Membrane</location>
        <topology evidence="6">Single-pass type II membrane protein</topology>
    </subcellularLocation>
</comment>
<evidence type="ECO:0000256" key="6">
    <source>
        <dbReference type="RuleBase" id="RU362042"/>
    </source>
</evidence>
<dbReference type="PRINTS" id="PR00727">
    <property type="entry name" value="LEADERPTASE"/>
</dbReference>
<evidence type="ECO:0000256" key="1">
    <source>
        <dbReference type="ARBA" id="ARBA00000677"/>
    </source>
</evidence>
<feature type="transmembrane region" description="Helical" evidence="6">
    <location>
        <begin position="18"/>
        <end position="37"/>
    </location>
</feature>
<dbReference type="Pfam" id="PF10502">
    <property type="entry name" value="Peptidase_S26"/>
    <property type="match status" value="1"/>
</dbReference>